<comment type="cofactor">
    <cofactor evidence="8">
        <name>Mn(2+)</name>
        <dbReference type="ChEBI" id="CHEBI:29035"/>
    </cofactor>
    <text evidence="8">Binds 2 manganese ions per subunit.</text>
</comment>
<keyword evidence="4 8" id="KW-0031">Aminopeptidase</keyword>
<dbReference type="Gene3D" id="3.40.630.10">
    <property type="entry name" value="Zn peptidases"/>
    <property type="match status" value="1"/>
</dbReference>
<organism evidence="10">
    <name type="scientific">Roseihalotalea indica</name>
    <dbReference type="NCBI Taxonomy" id="2867963"/>
    <lineage>
        <taxon>Bacteria</taxon>
        <taxon>Pseudomonadati</taxon>
        <taxon>Bacteroidota</taxon>
        <taxon>Cytophagia</taxon>
        <taxon>Cytophagales</taxon>
        <taxon>Catalimonadaceae</taxon>
        <taxon>Roseihalotalea</taxon>
    </lineage>
</organism>
<name>A0AA49JIJ1_9BACT</name>
<comment type="catalytic activity">
    <reaction evidence="2 8">
        <text>Release of an N-terminal amino acid, preferentially leucine, but not glutamic or aspartic acids.</text>
        <dbReference type="EC" id="3.4.11.10"/>
    </reaction>
</comment>
<evidence type="ECO:0000256" key="1">
    <source>
        <dbReference type="ARBA" id="ARBA00000135"/>
    </source>
</evidence>
<feature type="binding site" evidence="8">
    <location>
        <position position="328"/>
    </location>
    <ligand>
        <name>Mn(2+)</name>
        <dbReference type="ChEBI" id="CHEBI:29035"/>
        <label>1</label>
    </ligand>
</feature>
<dbReference type="SUPFAM" id="SSF52949">
    <property type="entry name" value="Macro domain-like"/>
    <property type="match status" value="1"/>
</dbReference>
<feature type="active site" evidence="8">
    <location>
        <position position="258"/>
    </location>
</feature>
<dbReference type="PRINTS" id="PR00481">
    <property type="entry name" value="LAMNOPPTDASE"/>
</dbReference>
<protein>
    <recommendedName>
        <fullName evidence="8">Probable cytosol aminopeptidase</fullName>
        <ecNumber evidence="8">3.4.11.1</ecNumber>
    </recommendedName>
    <alternativeName>
        <fullName evidence="8">Leucine aminopeptidase</fullName>
        <shortName evidence="8">LAP</shortName>
        <ecNumber evidence="8">3.4.11.10</ecNumber>
    </alternativeName>
    <alternativeName>
        <fullName evidence="8">Leucyl aminopeptidase</fullName>
    </alternativeName>
</protein>
<dbReference type="InterPro" id="IPR023042">
    <property type="entry name" value="Peptidase_M17_leu_NH2_pept"/>
</dbReference>
<reference evidence="10" key="1">
    <citation type="journal article" date="2023" name="Comput. Struct. Biotechnol. J.">
        <title>Discovery of a novel marine Bacteroidetes with a rich repertoire of carbohydrate-active enzymes.</title>
        <authorList>
            <person name="Chen B."/>
            <person name="Liu G."/>
            <person name="Chen Q."/>
            <person name="Wang H."/>
            <person name="Liu L."/>
            <person name="Tang K."/>
        </authorList>
    </citation>
    <scope>NUCLEOTIDE SEQUENCE</scope>
    <source>
        <strain evidence="10">TK19036</strain>
    </source>
</reference>
<dbReference type="GO" id="GO:0070006">
    <property type="term" value="F:metalloaminopeptidase activity"/>
    <property type="evidence" value="ECO:0007669"/>
    <property type="project" value="InterPro"/>
</dbReference>
<dbReference type="PROSITE" id="PS00631">
    <property type="entry name" value="CYTOSOL_AP"/>
    <property type="match status" value="1"/>
</dbReference>
<keyword evidence="6 8" id="KW-0378">Hydrolase</keyword>
<dbReference type="GO" id="GO:0006508">
    <property type="term" value="P:proteolysis"/>
    <property type="evidence" value="ECO:0007669"/>
    <property type="project" value="UniProtKB-KW"/>
</dbReference>
<dbReference type="EC" id="3.4.11.10" evidence="8"/>
<comment type="subcellular location">
    <subcellularLocation>
        <location evidence="8">Cytoplasm</location>
    </subcellularLocation>
</comment>
<dbReference type="Gene3D" id="3.40.220.10">
    <property type="entry name" value="Leucine Aminopeptidase, subunit E, domain 1"/>
    <property type="match status" value="1"/>
</dbReference>
<reference evidence="10" key="2">
    <citation type="journal article" date="2024" name="Antonie Van Leeuwenhoek">
        <title>Roseihalotalea indica gen. nov., sp. nov., a halophilic Bacteroidetes from mesopelagic Southwest Indian Ocean with higher carbohydrate metabolic potential.</title>
        <authorList>
            <person name="Chen B."/>
            <person name="Zhang M."/>
            <person name="Lin D."/>
            <person name="Ye J."/>
            <person name="Tang K."/>
        </authorList>
    </citation>
    <scope>NUCLEOTIDE SEQUENCE</scope>
    <source>
        <strain evidence="10">TK19036</strain>
    </source>
</reference>
<evidence type="ECO:0000256" key="8">
    <source>
        <dbReference type="HAMAP-Rule" id="MF_00181"/>
    </source>
</evidence>
<dbReference type="HAMAP" id="MF_00181">
    <property type="entry name" value="Cytosol_peptidase_M17"/>
    <property type="match status" value="1"/>
</dbReference>
<dbReference type="EC" id="3.4.11.1" evidence="8"/>
<comment type="function">
    <text evidence="8">Presumably involved in the processing and regular turnover of intracellular proteins. Catalyzes the removal of unsubstituted N-terminal amino acids from various peptides.</text>
</comment>
<evidence type="ECO:0000259" key="9">
    <source>
        <dbReference type="PROSITE" id="PS00631"/>
    </source>
</evidence>
<keyword evidence="5 8" id="KW-0645">Protease</keyword>
<feature type="binding site" evidence="8">
    <location>
        <position position="269"/>
    </location>
    <ligand>
        <name>Mn(2+)</name>
        <dbReference type="ChEBI" id="CHEBI:29035"/>
        <label>2</label>
    </ligand>
</feature>
<evidence type="ECO:0000256" key="5">
    <source>
        <dbReference type="ARBA" id="ARBA00022670"/>
    </source>
</evidence>
<dbReference type="GO" id="GO:0005737">
    <property type="term" value="C:cytoplasm"/>
    <property type="evidence" value="ECO:0007669"/>
    <property type="project" value="UniProtKB-SubCell"/>
</dbReference>
<dbReference type="SUPFAM" id="SSF53187">
    <property type="entry name" value="Zn-dependent exopeptidases"/>
    <property type="match status" value="1"/>
</dbReference>
<feature type="binding site" evidence="8">
    <location>
        <position position="330"/>
    </location>
    <ligand>
        <name>Mn(2+)</name>
        <dbReference type="ChEBI" id="CHEBI:29035"/>
        <label>1</label>
    </ligand>
</feature>
<feature type="domain" description="Cytosol aminopeptidase" evidence="9">
    <location>
        <begin position="326"/>
        <end position="333"/>
    </location>
</feature>
<sequence>MSIKLKTTKSIKDNEHAIVLLNEVQQADAYAKGEAELKYIKQKLSDKKDIVALNQYDRWVFLVAPVSEESEDDQLEAYRKIGVKLFQAAKQEGTPKLKITGDNAVHLLSVAEGFLLSSYEFSRYKKESKEKGSSSQLKELCILHLEVKNADISELTNIVEGTFLARNLVNEPVISLNAEKLSKAFKKAGKDAGFSVEVFDKAKIKSLKMGGLLSVNAGSEDPPTFNVLEYKPKKAVNSQPYVLVGKGVTYDTGGLSLKPSNFMDTMKSDMGGSAAVIGTMVAVAKNELPLHIVGLVPATDNRPGGNAIVPGDVITISDGTTVEVLNTDAEGRLILADALSFAKKYNPALVIDLATLTGAAAVAIGKEGVVMMGSASEEYKNQLKQAGNETYERLVEFPLWKEYRDYLKSDIADLKNIGGRMAGAITAGMFLKHFTDYEWIHLDIAGVAFLDSPDGYRGKNGTGAGVRMLYRFFRNLSNQAKAS</sequence>
<dbReference type="InterPro" id="IPR043472">
    <property type="entry name" value="Macro_dom-like"/>
</dbReference>
<feature type="binding site" evidence="8">
    <location>
        <position position="251"/>
    </location>
    <ligand>
        <name>Mn(2+)</name>
        <dbReference type="ChEBI" id="CHEBI:29035"/>
        <label>2</label>
    </ligand>
</feature>
<dbReference type="Pfam" id="PF00883">
    <property type="entry name" value="Peptidase_M17"/>
    <property type="match status" value="1"/>
</dbReference>
<keyword evidence="8" id="KW-0963">Cytoplasm</keyword>
<comment type="similarity">
    <text evidence="3 8">Belongs to the peptidase M17 family.</text>
</comment>
<proteinExistence type="inferred from homology"/>
<dbReference type="InterPro" id="IPR011356">
    <property type="entry name" value="Leucine_aapep/pepB"/>
</dbReference>
<feature type="binding site" evidence="8">
    <location>
        <position position="251"/>
    </location>
    <ligand>
        <name>Mn(2+)</name>
        <dbReference type="ChEBI" id="CHEBI:29035"/>
        <label>1</label>
    </ligand>
</feature>
<comment type="catalytic activity">
    <reaction evidence="1 8">
        <text>Release of an N-terminal amino acid, Xaa-|-Yaa-, in which Xaa is preferably Leu, but may be other amino acids including Pro although not Arg or Lys, and Yaa may be Pro. Amino acid amides and methyl esters are also readily hydrolyzed, but rates on arylamides are exceedingly low.</text>
        <dbReference type="EC" id="3.4.11.1"/>
    </reaction>
</comment>
<dbReference type="EMBL" id="CP120682">
    <property type="protein sequence ID" value="WKN35337.1"/>
    <property type="molecule type" value="Genomic_DNA"/>
</dbReference>
<dbReference type="GO" id="GO:0030145">
    <property type="term" value="F:manganese ion binding"/>
    <property type="evidence" value="ECO:0007669"/>
    <property type="project" value="UniProtKB-UniRule"/>
</dbReference>
<feature type="binding site" evidence="8">
    <location>
        <position position="246"/>
    </location>
    <ligand>
        <name>Mn(2+)</name>
        <dbReference type="ChEBI" id="CHEBI:29035"/>
        <label>2</label>
    </ligand>
</feature>
<keyword evidence="7 8" id="KW-0464">Manganese</keyword>
<dbReference type="CDD" id="cd00433">
    <property type="entry name" value="Peptidase_M17"/>
    <property type="match status" value="1"/>
</dbReference>
<evidence type="ECO:0000256" key="6">
    <source>
        <dbReference type="ARBA" id="ARBA00022801"/>
    </source>
</evidence>
<accession>A0AA49JIJ1</accession>
<dbReference type="InterPro" id="IPR000819">
    <property type="entry name" value="Peptidase_M17_C"/>
</dbReference>
<evidence type="ECO:0000256" key="7">
    <source>
        <dbReference type="ARBA" id="ARBA00023211"/>
    </source>
</evidence>
<feature type="binding site" evidence="8">
    <location>
        <position position="330"/>
    </location>
    <ligand>
        <name>Mn(2+)</name>
        <dbReference type="ChEBI" id="CHEBI:29035"/>
        <label>2</label>
    </ligand>
</feature>
<dbReference type="PANTHER" id="PTHR11963">
    <property type="entry name" value="LEUCINE AMINOPEPTIDASE-RELATED"/>
    <property type="match status" value="1"/>
</dbReference>
<gene>
    <name evidence="8" type="primary">pepA</name>
    <name evidence="10" type="ORF">K4G66_23455</name>
</gene>
<feature type="active site" evidence="8">
    <location>
        <position position="332"/>
    </location>
</feature>
<evidence type="ECO:0000256" key="4">
    <source>
        <dbReference type="ARBA" id="ARBA00022438"/>
    </source>
</evidence>
<dbReference type="PANTHER" id="PTHR11963:SF23">
    <property type="entry name" value="CYTOSOL AMINOPEPTIDASE"/>
    <property type="match status" value="1"/>
</dbReference>
<evidence type="ECO:0000313" key="10">
    <source>
        <dbReference type="EMBL" id="WKN35337.1"/>
    </source>
</evidence>
<evidence type="ECO:0000256" key="2">
    <source>
        <dbReference type="ARBA" id="ARBA00000967"/>
    </source>
</evidence>
<keyword evidence="8" id="KW-0479">Metal-binding</keyword>
<dbReference type="AlphaFoldDB" id="A0AA49JIJ1"/>
<evidence type="ECO:0000256" key="3">
    <source>
        <dbReference type="ARBA" id="ARBA00009528"/>
    </source>
</evidence>